<accession>A0A1I3WFC0</accession>
<dbReference type="OrthoDB" id="7826493at2"/>
<dbReference type="RefSeq" id="WP_091677077.1">
    <property type="nucleotide sequence ID" value="NZ_FOSN01000001.1"/>
</dbReference>
<sequence length="241" mass="25419">MILVLCDEADHSAFWAAEALRARGLSPLLLTGADFAAVTRWRHSVGAAGADCELHFKGGGRLRGKETGGVLNRLSFVPAAWRRSIGGPDCEYALQEMFAFYLSWLHALPGPKLNPPTPQGLGGNWRHPSAWAALASAAGLPVAPYRQTSEDDPAAPWRRQAGPAAATLHVVGSRVVGPGELVRSYKESCLRLARAAGATLLGVEFARDVDAAWRMTRASVTPDLAGGGADLADSLAEALTS</sequence>
<protein>
    <submittedName>
        <fullName evidence="1">Uncharacterized protein</fullName>
    </submittedName>
</protein>
<gene>
    <name evidence="1" type="ORF">SAMN05444581_101511</name>
</gene>
<dbReference type="STRING" id="1612308.SAMN05444581_101511"/>
<dbReference type="EMBL" id="FOSN01000001">
    <property type="protein sequence ID" value="SFK05136.1"/>
    <property type="molecule type" value="Genomic_DNA"/>
</dbReference>
<dbReference type="Proteomes" id="UP000198755">
    <property type="component" value="Unassembled WGS sequence"/>
</dbReference>
<name>A0A1I3WFC0_9HYPH</name>
<keyword evidence="2" id="KW-1185">Reference proteome</keyword>
<organism evidence="1 2">
    <name type="scientific">Methylocapsa palsarum</name>
    <dbReference type="NCBI Taxonomy" id="1612308"/>
    <lineage>
        <taxon>Bacteria</taxon>
        <taxon>Pseudomonadati</taxon>
        <taxon>Pseudomonadota</taxon>
        <taxon>Alphaproteobacteria</taxon>
        <taxon>Hyphomicrobiales</taxon>
        <taxon>Beijerinckiaceae</taxon>
        <taxon>Methylocapsa</taxon>
    </lineage>
</organism>
<dbReference type="AlphaFoldDB" id="A0A1I3WFC0"/>
<proteinExistence type="predicted"/>
<reference evidence="1 2" key="1">
    <citation type="submission" date="2016-10" db="EMBL/GenBank/DDBJ databases">
        <authorList>
            <person name="de Groot N.N."/>
        </authorList>
    </citation>
    <scope>NUCLEOTIDE SEQUENCE [LARGE SCALE GENOMIC DNA]</scope>
    <source>
        <strain evidence="1 2">NE2</strain>
    </source>
</reference>
<evidence type="ECO:0000313" key="1">
    <source>
        <dbReference type="EMBL" id="SFK05136.1"/>
    </source>
</evidence>
<evidence type="ECO:0000313" key="2">
    <source>
        <dbReference type="Proteomes" id="UP000198755"/>
    </source>
</evidence>